<evidence type="ECO:0000256" key="1">
    <source>
        <dbReference type="SAM" id="MobiDB-lite"/>
    </source>
</evidence>
<accession>A0AAD5TQQ5</accession>
<feature type="region of interest" description="Disordered" evidence="1">
    <location>
        <begin position="1"/>
        <end position="24"/>
    </location>
</feature>
<feature type="compositionally biased region" description="Basic residues" evidence="1">
    <location>
        <begin position="1"/>
        <end position="14"/>
    </location>
</feature>
<evidence type="ECO:0000313" key="3">
    <source>
        <dbReference type="Proteomes" id="UP001212152"/>
    </source>
</evidence>
<evidence type="ECO:0000313" key="2">
    <source>
        <dbReference type="EMBL" id="KAJ3183784.1"/>
    </source>
</evidence>
<name>A0AAD5TQQ5_9FUNG</name>
<feature type="region of interest" description="Disordered" evidence="1">
    <location>
        <begin position="423"/>
        <end position="442"/>
    </location>
</feature>
<sequence>MSGHRGIQRARKPMSNKLSSSRAMEPQLVVTPPLQAEVDEADLLLALETFPDFKQCFFFPHFYLAVFATVHAADQALARLNTILPAPVVVKWDDWTHGDPQNGPYPEVSIAVESCHVFIVRNFLSATVLRKITFKFPGLLGGLPTLRGFIITFETSRQAFAFLDYLTAKTNLLPYFVVGRADPTPTAPRAELDRLGDYFANQCNEVNGPDQNSDLSSVRMFPHGDEASVLMDLCSSFPGWERVHLLGDQEAIVDFNSSVNARRFVRYLTKNTASASRLEPRPTKAAPTTDAADSPTIHLILTRKWQFSSTYLAQKRCKQWLESYQGFRKLAVAAQGETISVTFASNEYASAAARHIASTTNLLKGAEGFFSAERLKVWVDPACAFSAQRSQPKIPQGLVAAKQRQIELREIHNQEHDAAHRAYDGSHEGHSHDHEPHATAQAAEGATISELRPPGHTHPARDCTRYILQTLPVGRRITREEHEANMLKLQSQILAELETMKSSSSLGV</sequence>
<comment type="caution">
    <text evidence="2">The sequence shown here is derived from an EMBL/GenBank/DDBJ whole genome shotgun (WGS) entry which is preliminary data.</text>
</comment>
<keyword evidence="3" id="KW-1185">Reference proteome</keyword>
<gene>
    <name evidence="2" type="ORF">HDU87_005900</name>
</gene>
<feature type="compositionally biased region" description="Basic and acidic residues" evidence="1">
    <location>
        <begin position="423"/>
        <end position="437"/>
    </location>
</feature>
<dbReference type="AlphaFoldDB" id="A0AAD5TQQ5"/>
<dbReference type="EMBL" id="JADGJQ010000005">
    <property type="protein sequence ID" value="KAJ3183784.1"/>
    <property type="molecule type" value="Genomic_DNA"/>
</dbReference>
<organism evidence="2 3">
    <name type="scientific">Geranomyces variabilis</name>
    <dbReference type="NCBI Taxonomy" id="109894"/>
    <lineage>
        <taxon>Eukaryota</taxon>
        <taxon>Fungi</taxon>
        <taxon>Fungi incertae sedis</taxon>
        <taxon>Chytridiomycota</taxon>
        <taxon>Chytridiomycota incertae sedis</taxon>
        <taxon>Chytridiomycetes</taxon>
        <taxon>Spizellomycetales</taxon>
        <taxon>Powellomycetaceae</taxon>
        <taxon>Geranomyces</taxon>
    </lineage>
</organism>
<protein>
    <submittedName>
        <fullName evidence="2">Uncharacterized protein</fullName>
    </submittedName>
</protein>
<proteinExistence type="predicted"/>
<reference evidence="2" key="1">
    <citation type="submission" date="2020-05" db="EMBL/GenBank/DDBJ databases">
        <title>Phylogenomic resolution of chytrid fungi.</title>
        <authorList>
            <person name="Stajich J.E."/>
            <person name="Amses K."/>
            <person name="Simmons R."/>
            <person name="Seto K."/>
            <person name="Myers J."/>
            <person name="Bonds A."/>
            <person name="Quandt C.A."/>
            <person name="Barry K."/>
            <person name="Liu P."/>
            <person name="Grigoriev I."/>
            <person name="Longcore J.E."/>
            <person name="James T.Y."/>
        </authorList>
    </citation>
    <scope>NUCLEOTIDE SEQUENCE</scope>
    <source>
        <strain evidence="2">JEL0379</strain>
    </source>
</reference>
<dbReference type="Proteomes" id="UP001212152">
    <property type="component" value="Unassembled WGS sequence"/>
</dbReference>